<comment type="caution">
    <text evidence="2">The sequence shown here is derived from an EMBL/GenBank/DDBJ whole genome shotgun (WGS) entry which is preliminary data.</text>
</comment>
<dbReference type="AlphaFoldDB" id="A0A8X6NID7"/>
<feature type="coiled-coil region" evidence="1">
    <location>
        <begin position="2"/>
        <end position="33"/>
    </location>
</feature>
<proteinExistence type="predicted"/>
<evidence type="ECO:0000256" key="1">
    <source>
        <dbReference type="SAM" id="Coils"/>
    </source>
</evidence>
<dbReference type="Proteomes" id="UP000887013">
    <property type="component" value="Unassembled WGS sequence"/>
</dbReference>
<evidence type="ECO:0000313" key="2">
    <source>
        <dbReference type="EMBL" id="GFT16581.1"/>
    </source>
</evidence>
<dbReference type="EMBL" id="BMAW01104837">
    <property type="protein sequence ID" value="GFT16581.1"/>
    <property type="molecule type" value="Genomic_DNA"/>
</dbReference>
<sequence>MNQELTEEMKARRKNLEDKTQRFKNMCRSWEEAAQTLSNKYSTVMKMNSNNEKVRESLQECSYRMDYLKRKIDSCTQDIRDVLIQTNEEAEQILQLSKTAIGQQLEKLCTSHKLIDDKFAENARRVEDLLSKIIQYEGGLSEICQDIFKIPAGNEET</sequence>
<protein>
    <submittedName>
        <fullName evidence="2">Uncharacterized protein</fullName>
    </submittedName>
</protein>
<accession>A0A8X6NID7</accession>
<keyword evidence="1" id="KW-0175">Coiled coil</keyword>
<name>A0A8X6NID7_NEPPI</name>
<organism evidence="2 3">
    <name type="scientific">Nephila pilipes</name>
    <name type="common">Giant wood spider</name>
    <name type="synonym">Nephila maculata</name>
    <dbReference type="NCBI Taxonomy" id="299642"/>
    <lineage>
        <taxon>Eukaryota</taxon>
        <taxon>Metazoa</taxon>
        <taxon>Ecdysozoa</taxon>
        <taxon>Arthropoda</taxon>
        <taxon>Chelicerata</taxon>
        <taxon>Arachnida</taxon>
        <taxon>Araneae</taxon>
        <taxon>Araneomorphae</taxon>
        <taxon>Entelegynae</taxon>
        <taxon>Araneoidea</taxon>
        <taxon>Nephilidae</taxon>
        <taxon>Nephila</taxon>
    </lineage>
</organism>
<keyword evidence="3" id="KW-1185">Reference proteome</keyword>
<evidence type="ECO:0000313" key="3">
    <source>
        <dbReference type="Proteomes" id="UP000887013"/>
    </source>
</evidence>
<gene>
    <name evidence="2" type="ORF">NPIL_236151</name>
</gene>
<reference evidence="2" key="1">
    <citation type="submission" date="2020-08" db="EMBL/GenBank/DDBJ databases">
        <title>Multicomponent nature underlies the extraordinary mechanical properties of spider dragline silk.</title>
        <authorList>
            <person name="Kono N."/>
            <person name="Nakamura H."/>
            <person name="Mori M."/>
            <person name="Yoshida Y."/>
            <person name="Ohtoshi R."/>
            <person name="Malay A.D."/>
            <person name="Moran D.A.P."/>
            <person name="Tomita M."/>
            <person name="Numata K."/>
            <person name="Arakawa K."/>
        </authorList>
    </citation>
    <scope>NUCLEOTIDE SEQUENCE</scope>
</reference>